<dbReference type="KEGG" id="cbw:RR42_m1691"/>
<dbReference type="OrthoDB" id="9254207at2"/>
<accession>A0A0C4Y7Z6</accession>
<name>A0A0C4Y7Z6_9BURK</name>
<protein>
    <submittedName>
        <fullName evidence="1">Uncharacterized protein</fullName>
    </submittedName>
</protein>
<dbReference type="AlphaFoldDB" id="A0A0C4Y7Z6"/>
<proteinExistence type="predicted"/>
<reference evidence="1 2" key="1">
    <citation type="journal article" date="2015" name="Genome Announc.">
        <title>Complete Genome Sequence of Cupriavidus basilensis 4G11, Isolated from the Oak Ridge Field Research Center Site.</title>
        <authorList>
            <person name="Ray J."/>
            <person name="Waters R.J."/>
            <person name="Skerker J.M."/>
            <person name="Kuehl J.V."/>
            <person name="Price M.N."/>
            <person name="Huang J."/>
            <person name="Chakraborty R."/>
            <person name="Arkin A.P."/>
            <person name="Deutschbauer A."/>
        </authorList>
    </citation>
    <scope>NUCLEOTIDE SEQUENCE [LARGE SCALE GENOMIC DNA]</scope>
    <source>
        <strain evidence="1">4G11</strain>
    </source>
</reference>
<gene>
    <name evidence="1" type="ORF">RR42_m1691</name>
</gene>
<organism evidence="1 2">
    <name type="scientific">Cupriavidus basilensis</name>
    <dbReference type="NCBI Taxonomy" id="68895"/>
    <lineage>
        <taxon>Bacteria</taxon>
        <taxon>Pseudomonadati</taxon>
        <taxon>Pseudomonadota</taxon>
        <taxon>Betaproteobacteria</taxon>
        <taxon>Burkholderiales</taxon>
        <taxon>Burkholderiaceae</taxon>
        <taxon>Cupriavidus</taxon>
    </lineage>
</organism>
<keyword evidence="2" id="KW-1185">Reference proteome</keyword>
<sequence>MTTSVFFPVGVSNQSTSGTLAALNDAVTLATDSLGSVGVNLSGTNAGATVVIEGLIAGTTWDTIKVYPLVAGAAGVMSITAAGDFEFNCAAFKQVRARLSVAGSGSFSATLNGTGAAKHMAVKNGNPADMQVQPVPASIPPTDRSGSIAAGGTAQVLMAANANRRAWWIQNNSSGDLWLNEIGGTAVLSQPSIQIQAGALYETPASYCSPSAISIIGATTGQTFTAREA</sequence>
<dbReference type="STRING" id="68895.RR42_m1691"/>
<dbReference type="RefSeq" id="WP_043345637.1">
    <property type="nucleotide sequence ID" value="NZ_CP010536.1"/>
</dbReference>
<evidence type="ECO:0000313" key="1">
    <source>
        <dbReference type="EMBL" id="AJG19088.1"/>
    </source>
</evidence>
<dbReference type="Proteomes" id="UP000031843">
    <property type="component" value="Chromosome main"/>
</dbReference>
<dbReference type="EMBL" id="CP010536">
    <property type="protein sequence ID" value="AJG19088.1"/>
    <property type="molecule type" value="Genomic_DNA"/>
</dbReference>
<evidence type="ECO:0000313" key="2">
    <source>
        <dbReference type="Proteomes" id="UP000031843"/>
    </source>
</evidence>